<organism evidence="3 4">
    <name type="scientific">Stecheria intestinalis</name>
    <dbReference type="NCBI Taxonomy" id="2606630"/>
    <lineage>
        <taxon>Bacteria</taxon>
        <taxon>Bacillati</taxon>
        <taxon>Bacillota</taxon>
        <taxon>Erysipelotrichia</taxon>
        <taxon>Erysipelotrichales</taxon>
        <taxon>Erysipelotrichaceae</taxon>
        <taxon>Stecheria</taxon>
    </lineage>
</organism>
<dbReference type="InterPro" id="IPR038461">
    <property type="entry name" value="Schlafen_AlbA_2_dom_sf"/>
</dbReference>
<evidence type="ECO:0000259" key="2">
    <source>
        <dbReference type="Pfam" id="PF04326"/>
    </source>
</evidence>
<dbReference type="InterPro" id="IPR007421">
    <property type="entry name" value="Schlafen_AlbA_2_dom"/>
</dbReference>
<dbReference type="RefSeq" id="WP_154503912.1">
    <property type="nucleotide sequence ID" value="NZ_VUMN01000008.1"/>
</dbReference>
<dbReference type="PANTHER" id="PTHR30595">
    <property type="entry name" value="GLPR-RELATED TRANSCRIPTIONAL REPRESSOR"/>
    <property type="match status" value="1"/>
</dbReference>
<dbReference type="Gene3D" id="3.30.565.60">
    <property type="match status" value="1"/>
</dbReference>
<proteinExistence type="predicted"/>
<comment type="caution">
    <text evidence="3">The sequence shown here is derived from an EMBL/GenBank/DDBJ whole genome shotgun (WGS) entry which is preliminary data.</text>
</comment>
<evidence type="ECO:0000313" key="3">
    <source>
        <dbReference type="EMBL" id="MSS58231.1"/>
    </source>
</evidence>
<dbReference type="EMBL" id="VUMN01000008">
    <property type="protein sequence ID" value="MSS58231.1"/>
    <property type="molecule type" value="Genomic_DNA"/>
</dbReference>
<gene>
    <name evidence="3" type="ORF">FYJ51_04855</name>
</gene>
<dbReference type="AlphaFoldDB" id="A0A7X2NRZ3"/>
<dbReference type="Gene3D" id="3.30.950.30">
    <property type="entry name" value="Schlafen, AAA domain"/>
    <property type="match status" value="1"/>
</dbReference>
<sequence length="524" mass="58848">MTRIDELVGETTEYDKKLEVEVKKPKSWCKSVSAFANTLGGRLYFGIADDGTISGLDHPEKDAEAISEIIKTRINPIPEFNLSFEKTDDGKVIIVLSVFKGEETPYYYSGDGVLEAYIRVGNESVKASPTDLKRLVLRGINSSYDSRITQYSSNDYSFSKLRERYKVWTGQSMPESALESWNLKTESGKLTMAGALLADESPIRYSRVFCTRWNGLTKSGGVVDALDHQEYSGSLISLLNNAENFIKLNSKTIWKKTEDSRLEFPDYVHRSYFEVLVNALVHRDYLDFGSEVHVDIFDDRLEIYSPGGMFDGSRIQDRNLRRVPSRRRNPILADVFNRLGYMERSGSGFSKILDGYEKAPNFNMRKEPEFYSENSMFLVTLPNLNYGSKSPSDPAETPSDPAKTPSDLAESPSDPAKTPSDLAKTPSDPAETPSDLAKTPSDPVGNPSEFSDAALSLSEKGKEILQKMEIGREYSADEIADIIDLKGSRTRELLRELRRKDLIRSTGTARYTRYVKTGKKKISS</sequence>
<feature type="region of interest" description="Disordered" evidence="1">
    <location>
        <begin position="387"/>
        <end position="453"/>
    </location>
</feature>
<dbReference type="Proteomes" id="UP000461880">
    <property type="component" value="Unassembled WGS sequence"/>
</dbReference>
<evidence type="ECO:0000313" key="4">
    <source>
        <dbReference type="Proteomes" id="UP000461880"/>
    </source>
</evidence>
<name>A0A7X2NRZ3_9FIRM</name>
<accession>A0A7X2NRZ3</accession>
<keyword evidence="4" id="KW-1185">Reference proteome</keyword>
<reference evidence="3 4" key="1">
    <citation type="submission" date="2019-08" db="EMBL/GenBank/DDBJ databases">
        <title>In-depth cultivation of the pig gut microbiome towards novel bacterial diversity and tailored functional studies.</title>
        <authorList>
            <person name="Wylensek D."/>
            <person name="Hitch T.C.A."/>
            <person name="Clavel T."/>
        </authorList>
    </citation>
    <scope>NUCLEOTIDE SEQUENCE [LARGE SCALE GENOMIC DNA]</scope>
    <source>
        <strain evidence="3 4">Oil+RF-744-GAM-WT-6</strain>
    </source>
</reference>
<dbReference type="InterPro" id="IPR038475">
    <property type="entry name" value="RecG_C_sf"/>
</dbReference>
<evidence type="ECO:0000256" key="1">
    <source>
        <dbReference type="SAM" id="MobiDB-lite"/>
    </source>
</evidence>
<feature type="domain" description="Schlafen AlbA-2" evidence="2">
    <location>
        <begin position="10"/>
        <end position="127"/>
    </location>
</feature>
<dbReference type="Pfam" id="PF13749">
    <property type="entry name" value="HATPase_c_4"/>
    <property type="match status" value="1"/>
</dbReference>
<dbReference type="PANTHER" id="PTHR30595:SF6">
    <property type="entry name" value="SCHLAFEN ALBA-2 DOMAIN-CONTAINING PROTEIN"/>
    <property type="match status" value="1"/>
</dbReference>
<dbReference type="Pfam" id="PF04326">
    <property type="entry name" value="SLFN_AlbA_2"/>
    <property type="match status" value="1"/>
</dbReference>
<protein>
    <submittedName>
        <fullName evidence="3">AAA family ATPase</fullName>
    </submittedName>
</protein>